<dbReference type="SUPFAM" id="SSF109604">
    <property type="entry name" value="HD-domain/PDEase-like"/>
    <property type="match status" value="1"/>
</dbReference>
<comment type="caution">
    <text evidence="2">The sequence shown here is derived from an EMBL/GenBank/DDBJ whole genome shotgun (WGS) entry which is preliminary data.</text>
</comment>
<evidence type="ECO:0000313" key="3">
    <source>
        <dbReference type="Proteomes" id="UP001299546"/>
    </source>
</evidence>
<evidence type="ECO:0000259" key="1">
    <source>
        <dbReference type="Pfam" id="PF01966"/>
    </source>
</evidence>
<dbReference type="InterPro" id="IPR006675">
    <property type="entry name" value="HDIG_dom"/>
</dbReference>
<dbReference type="InterPro" id="IPR006674">
    <property type="entry name" value="HD_domain"/>
</dbReference>
<accession>A0ABS8DMG7</accession>
<feature type="domain" description="HD" evidence="1">
    <location>
        <begin position="51"/>
        <end position="154"/>
    </location>
</feature>
<name>A0ABS8DMG7_9FIRM</name>
<dbReference type="Pfam" id="PF01966">
    <property type="entry name" value="HD"/>
    <property type="match status" value="1"/>
</dbReference>
<protein>
    <submittedName>
        <fullName evidence="2">HDIG domain-containing protein</fullName>
    </submittedName>
</protein>
<organism evidence="2 3">
    <name type="scientific">Bariatricus massiliensis</name>
    <dbReference type="NCBI Taxonomy" id="1745713"/>
    <lineage>
        <taxon>Bacteria</taxon>
        <taxon>Bacillati</taxon>
        <taxon>Bacillota</taxon>
        <taxon>Clostridia</taxon>
        <taxon>Lachnospirales</taxon>
        <taxon>Lachnospiraceae</taxon>
        <taxon>Bariatricus</taxon>
    </lineage>
</organism>
<gene>
    <name evidence="2" type="ORF">LIZ65_18995</name>
</gene>
<keyword evidence="3" id="KW-1185">Reference proteome</keyword>
<dbReference type="Proteomes" id="UP001299546">
    <property type="component" value="Unassembled WGS sequence"/>
</dbReference>
<sequence length="190" mass="22822">MKNFRERAAKKLLELRRDWNEEFNDCIKDLASHPVVLRMKLYPHHGKTNCYQHCMHVAYYNYQWCRFLKLDARSAARGGMLHDLFLYDWHTHAKKTGDRFHGMTHPKEALKNAEKFFELNKTEKDIIRSHMWPVTLFTLPHTKEGWITTITDKYCGSCETSRRENVDTTRIRRDLSRVVERFSYLADIKR</sequence>
<evidence type="ECO:0000313" key="2">
    <source>
        <dbReference type="EMBL" id="MCB7389374.1"/>
    </source>
</evidence>
<proteinExistence type="predicted"/>
<dbReference type="Gene3D" id="1.10.3210.10">
    <property type="entry name" value="Hypothetical protein af1432"/>
    <property type="match status" value="1"/>
</dbReference>
<reference evidence="2 3" key="1">
    <citation type="submission" date="2021-10" db="EMBL/GenBank/DDBJ databases">
        <title>Collection of gut derived symbiotic bacterial strains cultured from healthy donors.</title>
        <authorList>
            <person name="Lin H."/>
            <person name="Littmann E."/>
            <person name="Kohout C."/>
            <person name="Pamer E.G."/>
        </authorList>
    </citation>
    <scope>NUCLEOTIDE SEQUENCE [LARGE SCALE GENOMIC DNA]</scope>
    <source>
        <strain evidence="2 3">DFI.1.165</strain>
    </source>
</reference>
<dbReference type="NCBIfam" id="TIGR00277">
    <property type="entry name" value="HDIG"/>
    <property type="match status" value="1"/>
</dbReference>
<dbReference type="EMBL" id="JAJCIS010000023">
    <property type="protein sequence ID" value="MCB7389374.1"/>
    <property type="molecule type" value="Genomic_DNA"/>
</dbReference>